<gene>
    <name evidence="1" type="ORF">GCM10017559_32020</name>
</gene>
<dbReference type="RefSeq" id="WP_344895026.1">
    <property type="nucleotide sequence ID" value="NZ_BAAAWD010000007.1"/>
</dbReference>
<dbReference type="Proteomes" id="UP001499930">
    <property type="component" value="Unassembled WGS sequence"/>
</dbReference>
<accession>A0ABN3Y2R4</accession>
<evidence type="ECO:0000313" key="1">
    <source>
        <dbReference type="EMBL" id="GAA3007471.1"/>
    </source>
</evidence>
<protein>
    <submittedName>
        <fullName evidence="1">Uncharacterized protein</fullName>
    </submittedName>
</protein>
<evidence type="ECO:0000313" key="2">
    <source>
        <dbReference type="Proteomes" id="UP001499930"/>
    </source>
</evidence>
<sequence length="105" mass="11624">MSFDLGVWLGAEPLTAAEALRRYLLRTGSEIACGEPSPEVAAFYEELTSVFPDLTAENYATSPWSEPLSVGEDFVLMSAVFPRAGEVCRVVLEMSWRHPLVIFEP</sequence>
<dbReference type="EMBL" id="BAAAWD010000007">
    <property type="protein sequence ID" value="GAA3007471.1"/>
    <property type="molecule type" value="Genomic_DNA"/>
</dbReference>
<comment type="caution">
    <text evidence="1">The sequence shown here is derived from an EMBL/GenBank/DDBJ whole genome shotgun (WGS) entry which is preliminary data.</text>
</comment>
<organism evidence="1 2">
    <name type="scientific">Streptosporangium longisporum</name>
    <dbReference type="NCBI Taxonomy" id="46187"/>
    <lineage>
        <taxon>Bacteria</taxon>
        <taxon>Bacillati</taxon>
        <taxon>Actinomycetota</taxon>
        <taxon>Actinomycetes</taxon>
        <taxon>Streptosporangiales</taxon>
        <taxon>Streptosporangiaceae</taxon>
        <taxon>Streptosporangium</taxon>
    </lineage>
</organism>
<reference evidence="1 2" key="1">
    <citation type="journal article" date="2019" name="Int. J. Syst. Evol. Microbiol.">
        <title>The Global Catalogue of Microorganisms (GCM) 10K type strain sequencing project: providing services to taxonomists for standard genome sequencing and annotation.</title>
        <authorList>
            <consortium name="The Broad Institute Genomics Platform"/>
            <consortium name="The Broad Institute Genome Sequencing Center for Infectious Disease"/>
            <person name="Wu L."/>
            <person name="Ma J."/>
        </authorList>
    </citation>
    <scope>NUCLEOTIDE SEQUENCE [LARGE SCALE GENOMIC DNA]</scope>
    <source>
        <strain evidence="1 2">JCM 3106</strain>
    </source>
</reference>
<name>A0ABN3Y2R4_9ACTN</name>
<proteinExistence type="predicted"/>
<keyword evidence="2" id="KW-1185">Reference proteome</keyword>